<proteinExistence type="predicted"/>
<dbReference type="Pfam" id="PF16732">
    <property type="entry name" value="ComP_DUS"/>
    <property type="match status" value="1"/>
</dbReference>
<protein>
    <submittedName>
        <fullName evidence="1">Type IV pilin protein</fullName>
    </submittedName>
</protein>
<dbReference type="Gene3D" id="3.30.700.10">
    <property type="entry name" value="Glycoprotein, Type 4 Pilin"/>
    <property type="match status" value="1"/>
</dbReference>
<name>A0ABT0MLM6_9GAMM</name>
<gene>
    <name evidence="1" type="ORF">M2650_10870</name>
</gene>
<organism evidence="1 2">
    <name type="scientific">Luteimonas galliterrae</name>
    <dbReference type="NCBI Taxonomy" id="2940486"/>
    <lineage>
        <taxon>Bacteria</taxon>
        <taxon>Pseudomonadati</taxon>
        <taxon>Pseudomonadota</taxon>
        <taxon>Gammaproteobacteria</taxon>
        <taxon>Lysobacterales</taxon>
        <taxon>Lysobacteraceae</taxon>
        <taxon>Luteimonas</taxon>
    </lineage>
</organism>
<dbReference type="InterPro" id="IPR031982">
    <property type="entry name" value="PilE-like"/>
</dbReference>
<evidence type="ECO:0000313" key="1">
    <source>
        <dbReference type="EMBL" id="MCL1635125.1"/>
    </source>
</evidence>
<keyword evidence="2" id="KW-1185">Reference proteome</keyword>
<evidence type="ECO:0000313" key="2">
    <source>
        <dbReference type="Proteomes" id="UP001431217"/>
    </source>
</evidence>
<dbReference type="SUPFAM" id="SSF54523">
    <property type="entry name" value="Pili subunits"/>
    <property type="match status" value="1"/>
</dbReference>
<dbReference type="InterPro" id="IPR045584">
    <property type="entry name" value="Pilin-like"/>
</dbReference>
<sequence>MVVVAVVAILAAIALPSYQESIRKGRRGQAKADLIEIAQLAERFHTVNNTYAGFEGTWPATYRQSPRDGEARYTVDMSDDANATTFVLTATPTGAQAEDRCGMLSVNAAGAKSATGGSVSECF</sequence>
<dbReference type="EMBL" id="JAMBEP010000002">
    <property type="protein sequence ID" value="MCL1635125.1"/>
    <property type="molecule type" value="Genomic_DNA"/>
</dbReference>
<reference evidence="1 2" key="1">
    <citation type="submission" date="2022-05" db="EMBL/GenBank/DDBJ databases">
        <title>Luteimonas sp. SX5, whole genome shotgun sequencing project.</title>
        <authorList>
            <person name="Zhao G."/>
            <person name="Shen L."/>
        </authorList>
    </citation>
    <scope>NUCLEOTIDE SEQUENCE [LARGE SCALE GENOMIC DNA]</scope>
    <source>
        <strain evidence="1 2">SX5</strain>
    </source>
</reference>
<comment type="caution">
    <text evidence="1">The sequence shown here is derived from an EMBL/GenBank/DDBJ whole genome shotgun (WGS) entry which is preliminary data.</text>
</comment>
<accession>A0ABT0MLM6</accession>
<dbReference type="Proteomes" id="UP001431217">
    <property type="component" value="Unassembled WGS sequence"/>
</dbReference>